<evidence type="ECO:0000313" key="7">
    <source>
        <dbReference type="EMBL" id="GJN94709.1"/>
    </source>
</evidence>
<evidence type="ECO:0000256" key="3">
    <source>
        <dbReference type="ARBA" id="ARBA00022679"/>
    </source>
</evidence>
<dbReference type="Proteomes" id="UP001342314">
    <property type="component" value="Unassembled WGS sequence"/>
</dbReference>
<accession>A0AAV5GXM9</accession>
<dbReference type="InterPro" id="IPR002376">
    <property type="entry name" value="Formyl_transf_N"/>
</dbReference>
<evidence type="ECO:0000256" key="4">
    <source>
        <dbReference type="ARBA" id="ARBA00022755"/>
    </source>
</evidence>
<dbReference type="PANTHER" id="PTHR43369">
    <property type="entry name" value="PHOSPHORIBOSYLGLYCINAMIDE FORMYLTRANSFERASE"/>
    <property type="match status" value="1"/>
</dbReference>
<feature type="domain" description="Formyl transferase N-terminal" evidence="6">
    <location>
        <begin position="35"/>
        <end position="141"/>
    </location>
</feature>
<sequence length="331" mass="35411">MAQSPRKWRITVLISGSGKSPLARISLLVPIAVPRSNLQALLDATQRPPSDPLSLAHCAITAVVSSRSDARGLVRARTFAPAPTPAEAFPLLRWRKLAGNADRTRTDWERDLARKIRETRPDVVVLAGWMLILGPEFLSALSRDWDEPPSSSSSSEPAISSPCVDPTSSRVGAGLSTPGPSPYSPSLQPTLRGRPIPIINLHPALPGQFPGAHAIRDAWEAFNTPPASAFSSATGTADVLTTVGGEAPEAAGRRIEKTGIMVHRVIPLLDAGEPVVVKDVPLVEGESLDDLEERVHAVEHVGIVEAVREVVRLVEDGTWWDAEEAGRQGAQ</sequence>
<evidence type="ECO:0000259" key="6">
    <source>
        <dbReference type="Pfam" id="PF00551"/>
    </source>
</evidence>
<evidence type="ECO:0000256" key="2">
    <source>
        <dbReference type="ARBA" id="ARBA00012254"/>
    </source>
</evidence>
<dbReference type="GO" id="GO:0004644">
    <property type="term" value="F:phosphoribosylglycinamide formyltransferase activity"/>
    <property type="evidence" value="ECO:0007669"/>
    <property type="project" value="UniProtKB-EC"/>
</dbReference>
<dbReference type="EMBL" id="BQKY01000018">
    <property type="protein sequence ID" value="GJN94709.1"/>
    <property type="molecule type" value="Genomic_DNA"/>
</dbReference>
<organism evidence="7 8">
    <name type="scientific">Rhodotorula paludigena</name>
    <dbReference type="NCBI Taxonomy" id="86838"/>
    <lineage>
        <taxon>Eukaryota</taxon>
        <taxon>Fungi</taxon>
        <taxon>Dikarya</taxon>
        <taxon>Basidiomycota</taxon>
        <taxon>Pucciniomycotina</taxon>
        <taxon>Microbotryomycetes</taxon>
        <taxon>Sporidiobolales</taxon>
        <taxon>Sporidiobolaceae</taxon>
        <taxon>Rhodotorula</taxon>
    </lineage>
</organism>
<proteinExistence type="predicted"/>
<keyword evidence="4" id="KW-0658">Purine biosynthesis</keyword>
<dbReference type="GO" id="GO:0005737">
    <property type="term" value="C:cytoplasm"/>
    <property type="evidence" value="ECO:0007669"/>
    <property type="project" value="TreeGrafter"/>
</dbReference>
<keyword evidence="3" id="KW-0808">Transferase</keyword>
<feature type="compositionally biased region" description="Low complexity" evidence="5">
    <location>
        <begin position="148"/>
        <end position="162"/>
    </location>
</feature>
<feature type="domain" description="Formyl transferase N-terminal" evidence="6">
    <location>
        <begin position="256"/>
        <end position="307"/>
    </location>
</feature>
<comment type="pathway">
    <text evidence="1">Purine metabolism; IMP biosynthesis via de novo pathway; N(2)-formyl-N(1)-(5-phospho-D-ribosyl)glycinamide from N(1)-(5-phospho-D-ribosyl)glycinamide (10-formyl THF route): step 1/1.</text>
</comment>
<protein>
    <recommendedName>
        <fullName evidence="2">phosphoribosylglycinamide formyltransferase 1</fullName>
        <ecNumber evidence="2">2.1.2.2</ecNumber>
    </recommendedName>
</protein>
<dbReference type="Gene3D" id="3.40.50.170">
    <property type="entry name" value="Formyl transferase, N-terminal domain"/>
    <property type="match status" value="1"/>
</dbReference>
<evidence type="ECO:0000256" key="1">
    <source>
        <dbReference type="ARBA" id="ARBA00005054"/>
    </source>
</evidence>
<keyword evidence="8" id="KW-1185">Reference proteome</keyword>
<dbReference type="GO" id="GO:0006189">
    <property type="term" value="P:'de novo' IMP biosynthetic process"/>
    <property type="evidence" value="ECO:0007669"/>
    <property type="project" value="TreeGrafter"/>
</dbReference>
<evidence type="ECO:0000313" key="8">
    <source>
        <dbReference type="Proteomes" id="UP001342314"/>
    </source>
</evidence>
<feature type="region of interest" description="Disordered" evidence="5">
    <location>
        <begin position="144"/>
        <end position="189"/>
    </location>
</feature>
<evidence type="ECO:0000256" key="5">
    <source>
        <dbReference type="SAM" id="MobiDB-lite"/>
    </source>
</evidence>
<dbReference type="Pfam" id="PF00551">
    <property type="entry name" value="Formyl_trans_N"/>
    <property type="match status" value="2"/>
</dbReference>
<dbReference type="AlphaFoldDB" id="A0AAV5GXM9"/>
<reference evidence="7 8" key="1">
    <citation type="submission" date="2021-12" db="EMBL/GenBank/DDBJ databases">
        <title>High titer production of polyol ester of fatty acids by Rhodotorula paludigena BS15 towards product separation-free biomass refinery.</title>
        <authorList>
            <person name="Mano J."/>
            <person name="Ono H."/>
            <person name="Tanaka T."/>
            <person name="Naito K."/>
            <person name="Sushida H."/>
            <person name="Ike M."/>
            <person name="Tokuyasu K."/>
            <person name="Kitaoka M."/>
        </authorList>
    </citation>
    <scope>NUCLEOTIDE SEQUENCE [LARGE SCALE GENOMIC DNA]</scope>
    <source>
        <strain evidence="7 8">BS15</strain>
    </source>
</reference>
<gene>
    <name evidence="7" type="ORF">Rhopal_007800-T1</name>
</gene>
<dbReference type="SUPFAM" id="SSF53328">
    <property type="entry name" value="Formyltransferase"/>
    <property type="match status" value="2"/>
</dbReference>
<name>A0AAV5GXM9_9BASI</name>
<dbReference type="InterPro" id="IPR036477">
    <property type="entry name" value="Formyl_transf_N_sf"/>
</dbReference>
<dbReference type="EC" id="2.1.2.2" evidence="2"/>
<dbReference type="PANTHER" id="PTHR43369:SF2">
    <property type="entry name" value="PHOSPHORIBOSYLGLYCINAMIDE FORMYLTRANSFERASE"/>
    <property type="match status" value="1"/>
</dbReference>
<comment type="caution">
    <text evidence="7">The sequence shown here is derived from an EMBL/GenBank/DDBJ whole genome shotgun (WGS) entry which is preliminary data.</text>
</comment>